<dbReference type="OrthoDB" id="2016287at2759"/>
<proteinExistence type="predicted"/>
<feature type="region of interest" description="Disordered" evidence="1">
    <location>
        <begin position="45"/>
        <end position="91"/>
    </location>
</feature>
<dbReference type="EMBL" id="CAMAPE010000027">
    <property type="protein sequence ID" value="CAH9091422.1"/>
    <property type="molecule type" value="Genomic_DNA"/>
</dbReference>
<feature type="compositionally biased region" description="Basic and acidic residues" evidence="1">
    <location>
        <begin position="79"/>
        <end position="91"/>
    </location>
</feature>
<organism evidence="2 3">
    <name type="scientific">Cuscuta europaea</name>
    <name type="common">European dodder</name>
    <dbReference type="NCBI Taxonomy" id="41803"/>
    <lineage>
        <taxon>Eukaryota</taxon>
        <taxon>Viridiplantae</taxon>
        <taxon>Streptophyta</taxon>
        <taxon>Embryophyta</taxon>
        <taxon>Tracheophyta</taxon>
        <taxon>Spermatophyta</taxon>
        <taxon>Magnoliopsida</taxon>
        <taxon>eudicotyledons</taxon>
        <taxon>Gunneridae</taxon>
        <taxon>Pentapetalae</taxon>
        <taxon>asterids</taxon>
        <taxon>lamiids</taxon>
        <taxon>Solanales</taxon>
        <taxon>Convolvulaceae</taxon>
        <taxon>Cuscuteae</taxon>
        <taxon>Cuscuta</taxon>
        <taxon>Cuscuta subgen. Cuscuta</taxon>
    </lineage>
</organism>
<dbReference type="PANTHER" id="PTHR33639">
    <property type="entry name" value="THIOL-DISULFIDE OXIDOREDUCTASE DCC"/>
    <property type="match status" value="1"/>
</dbReference>
<comment type="caution">
    <text evidence="2">The sequence shown here is derived from an EMBL/GenBank/DDBJ whole genome shotgun (WGS) entry which is preliminary data.</text>
</comment>
<dbReference type="InterPro" id="IPR052927">
    <property type="entry name" value="DCC_oxidoreductase"/>
</dbReference>
<sequence>MNILFHACSAAIKSKSRSLVGYHSTCRISINSALESLLVRSYSSAMTKRDGSKEKKKNASKGEKKNGSKGGKKNGSQGKKPDHAHAPKKKDEKNAFFVVRKGGLVGIYKSLNDCQFQSGSSNCDPPVSVYKGYSMTKKTKKYLNSRGIKDALYSLSAKDFTENLFGTLLPCTLKKVSHEAVRSKNGVIPFSWLHLFLPWGTFCSRTCSPPVCLNVMVLPKQMDKQGQVLCYVQIMEV</sequence>
<keyword evidence="3" id="KW-1185">Reference proteome</keyword>
<reference evidence="2" key="1">
    <citation type="submission" date="2022-07" db="EMBL/GenBank/DDBJ databases">
        <authorList>
            <person name="Macas J."/>
            <person name="Novak P."/>
            <person name="Neumann P."/>
        </authorList>
    </citation>
    <scope>NUCLEOTIDE SEQUENCE</scope>
</reference>
<name>A0A9P1E9Z0_CUSEU</name>
<evidence type="ECO:0000313" key="3">
    <source>
        <dbReference type="Proteomes" id="UP001152484"/>
    </source>
</evidence>
<dbReference type="AlphaFoldDB" id="A0A9P1E9Z0"/>
<dbReference type="Proteomes" id="UP001152484">
    <property type="component" value="Unassembled WGS sequence"/>
</dbReference>
<dbReference type="PANTHER" id="PTHR33639:SF3">
    <property type="entry name" value="RIBONUCLEASE H1 N-TERMINAL DOMAIN-CONTAINING PROTEIN"/>
    <property type="match status" value="1"/>
</dbReference>
<accession>A0A9P1E9Z0</accession>
<evidence type="ECO:0000256" key="1">
    <source>
        <dbReference type="SAM" id="MobiDB-lite"/>
    </source>
</evidence>
<protein>
    <submittedName>
        <fullName evidence="2">Uncharacterized protein</fullName>
    </submittedName>
</protein>
<gene>
    <name evidence="2" type="ORF">CEURO_LOCUS11557</name>
</gene>
<evidence type="ECO:0000313" key="2">
    <source>
        <dbReference type="EMBL" id="CAH9091422.1"/>
    </source>
</evidence>